<dbReference type="Proteomes" id="UP000309992">
    <property type="component" value="Unassembled WGS sequence"/>
</dbReference>
<gene>
    <name evidence="2" type="ORF">FCN18_23855</name>
</gene>
<name>A0ABY2RZZ0_9PSEU</name>
<accession>A0ABY2RZZ0</accession>
<dbReference type="RefSeq" id="WP_112275490.1">
    <property type="nucleotide sequence ID" value="NZ_SWMS01000014.1"/>
</dbReference>
<feature type="compositionally biased region" description="Basic and acidic residues" evidence="1">
    <location>
        <begin position="61"/>
        <end position="72"/>
    </location>
</feature>
<organism evidence="2 3">
    <name type="scientific">Prauserella endophytica</name>
    <dbReference type="NCBI Taxonomy" id="1592324"/>
    <lineage>
        <taxon>Bacteria</taxon>
        <taxon>Bacillati</taxon>
        <taxon>Actinomycetota</taxon>
        <taxon>Actinomycetes</taxon>
        <taxon>Pseudonocardiales</taxon>
        <taxon>Pseudonocardiaceae</taxon>
        <taxon>Prauserella</taxon>
        <taxon>Prauserella coralliicola group</taxon>
    </lineage>
</organism>
<evidence type="ECO:0000313" key="2">
    <source>
        <dbReference type="EMBL" id="TKG66949.1"/>
    </source>
</evidence>
<reference evidence="2 3" key="1">
    <citation type="journal article" date="2015" name="Antonie Van Leeuwenhoek">
        <title>Prauserella endophytica sp. nov., an endophytic actinobacterium isolated from Tamarix taklamakanensis.</title>
        <authorList>
            <person name="Liu J.M."/>
            <person name="Habden X."/>
            <person name="Guo L."/>
            <person name="Tuo L."/>
            <person name="Jiang Z.K."/>
            <person name="Liu S.W."/>
            <person name="Liu X.F."/>
            <person name="Chen L."/>
            <person name="Li R.F."/>
            <person name="Zhang Y.Q."/>
            <person name="Sun C.H."/>
        </authorList>
    </citation>
    <scope>NUCLEOTIDE SEQUENCE [LARGE SCALE GENOMIC DNA]</scope>
    <source>
        <strain evidence="2 3">CGMCC 4.7182</strain>
    </source>
</reference>
<dbReference type="EMBL" id="SWMS01000014">
    <property type="protein sequence ID" value="TKG66949.1"/>
    <property type="molecule type" value="Genomic_DNA"/>
</dbReference>
<comment type="caution">
    <text evidence="2">The sequence shown here is derived from an EMBL/GenBank/DDBJ whole genome shotgun (WGS) entry which is preliminary data.</text>
</comment>
<protein>
    <recommendedName>
        <fullName evidence="4">Toxin-antitoxin system HicB family antitoxin</fullName>
    </recommendedName>
</protein>
<feature type="region of interest" description="Disordered" evidence="1">
    <location>
        <begin position="61"/>
        <end position="84"/>
    </location>
</feature>
<evidence type="ECO:0008006" key="4">
    <source>
        <dbReference type="Google" id="ProtNLM"/>
    </source>
</evidence>
<feature type="compositionally biased region" description="Polar residues" evidence="1">
    <location>
        <begin position="74"/>
        <end position="84"/>
    </location>
</feature>
<proteinExistence type="predicted"/>
<keyword evidence="3" id="KW-1185">Reference proteome</keyword>
<evidence type="ECO:0000313" key="3">
    <source>
        <dbReference type="Proteomes" id="UP000309992"/>
    </source>
</evidence>
<evidence type="ECO:0000256" key="1">
    <source>
        <dbReference type="SAM" id="MobiDB-lite"/>
    </source>
</evidence>
<sequence length="84" mass="9575">MGERITVRYLPPDLHRRLGHALREAPPSIAFDITRIVESAYAQGYDEGHLRGGYDALLEERRDERQRAREDSDTAATSSPQPRI</sequence>